<reference evidence="1" key="3">
    <citation type="submission" date="2012-07" db="EMBL/GenBank/DDBJ databases">
        <authorList>
            <person name="Akiyama T."/>
            <person name="Takeshita N."/>
            <person name="Ohmagari N."/>
            <person name="Kirikae T."/>
        </authorList>
    </citation>
    <scope>NUCLEOTIDE SEQUENCE</scope>
    <source>
        <strain evidence="1">ATCC BAA-847</strain>
    </source>
</reference>
<gene>
    <name evidence="1" type="ORF">HCBAA847_1630</name>
    <name evidence="2" type="ORF">HCCG_00025</name>
</gene>
<evidence type="ECO:0000313" key="4">
    <source>
        <dbReference type="Proteomes" id="UP000006036"/>
    </source>
</evidence>
<dbReference type="GeneID" id="66539898"/>
<evidence type="ECO:0000313" key="2">
    <source>
        <dbReference type="EMBL" id="EFR45479.1"/>
    </source>
</evidence>
<dbReference type="EMBL" id="DS990391">
    <property type="protein sequence ID" value="EFR45479.1"/>
    <property type="molecule type" value="Genomic_DNA"/>
</dbReference>
<name>A0AAI8MNN6_9HELI</name>
<reference evidence="2" key="1">
    <citation type="submission" date="2008-08" db="EMBL/GenBank/DDBJ databases">
        <title>Annotation of Helicobacter cinaedi strain CCUG 18818.</title>
        <authorList>
            <consortium name="The Broad Institute Genome Sequencing Platform"/>
            <person name="Fox J.G."/>
            <person name="Shen Z."/>
            <person name="Charoenlap N."/>
            <person name="Schauer D.B."/>
            <person name="Ward D."/>
            <person name="Mehta T."/>
            <person name="Young S."/>
            <person name="Jaffe D."/>
            <person name="Gnerre S."/>
            <person name="Berlin A."/>
            <person name="Heiman D."/>
            <person name="Hepburn T."/>
            <person name="Shea T."/>
            <person name="Sykes S."/>
            <person name="Alvarado L."/>
            <person name="Kodira C."/>
            <person name="Borodovsky M."/>
            <person name="Lander E."/>
            <person name="Galagan J."/>
            <person name="Nusbaum C."/>
            <person name="Birren B."/>
        </authorList>
    </citation>
    <scope>NUCLEOTIDE SEQUENCE</scope>
    <source>
        <strain evidence="2">CCUG 18818</strain>
    </source>
</reference>
<organism evidence="1 4">
    <name type="scientific">Helicobacter cinaedi CCUG 18818 = ATCC BAA-847</name>
    <dbReference type="NCBI Taxonomy" id="537971"/>
    <lineage>
        <taxon>Bacteria</taxon>
        <taxon>Pseudomonadati</taxon>
        <taxon>Campylobacterota</taxon>
        <taxon>Epsilonproteobacteria</taxon>
        <taxon>Campylobacterales</taxon>
        <taxon>Helicobacteraceae</taxon>
        <taxon>Helicobacter</taxon>
    </lineage>
</organism>
<proteinExistence type="predicted"/>
<dbReference type="Proteomes" id="UP000006036">
    <property type="component" value="Chromosome 1"/>
</dbReference>
<evidence type="ECO:0000313" key="3">
    <source>
        <dbReference type="Proteomes" id="UP000005755"/>
    </source>
</evidence>
<keyword evidence="3" id="KW-1185">Reference proteome</keyword>
<dbReference type="RefSeq" id="WP_002955302.1">
    <property type="nucleotide sequence ID" value="NC_020555.1"/>
</dbReference>
<reference evidence="1 4" key="2">
    <citation type="journal article" date="2012" name="J. Bacteriol.">
        <title>Complete Genome Sequence of Helicobacter cinaedi Type Strain ATCC BAA-847.</title>
        <authorList>
            <person name="Miyoshi-Akiyama T."/>
            <person name="Takeshita N."/>
            <person name="Ohmagari N."/>
            <person name="Kirikae T."/>
        </authorList>
    </citation>
    <scope>NUCLEOTIDE SEQUENCE [LARGE SCALE GENOMIC DNA]</scope>
    <source>
        <strain evidence="1 4">ATCC BAA-847</strain>
    </source>
</reference>
<reference evidence="3" key="4">
    <citation type="journal article" date="2014" name="Genome Announc.">
        <title>Draft genome sequences of six enterohepatic helicobacter species isolated from humans and one from rhesus macaques.</title>
        <authorList>
            <person name="Shen Z."/>
            <person name="Sheh A."/>
            <person name="Young S.K."/>
            <person name="Abouelliel A."/>
            <person name="Ward D.V."/>
            <person name="Earl A.M."/>
            <person name="Fox J.G."/>
        </authorList>
    </citation>
    <scope>NUCLEOTIDE SEQUENCE [LARGE SCALE GENOMIC DNA]</scope>
    <source>
        <strain evidence="3">CCUG 18818</strain>
    </source>
</reference>
<sequence length="120" mass="14082">MTIWEAKETFEEKGIKYKFYDCYAGNNDKEFVLFNTAVLLPQGLSMRYAIYASDKSNWHILNLENTRDEFLDLVLESQQARDEHYENECIKLHKATNQDEQCLIDSIDKNLAALLLEKQP</sequence>
<dbReference type="EMBL" id="AP012492">
    <property type="protein sequence ID" value="BAM32860.1"/>
    <property type="molecule type" value="Genomic_DNA"/>
</dbReference>
<dbReference type="KEGG" id="hcb:HCBAA847_1630"/>
<protein>
    <submittedName>
        <fullName evidence="1">Uncharacterized protein</fullName>
    </submittedName>
</protein>
<dbReference type="Proteomes" id="UP000005755">
    <property type="component" value="Unassembled WGS sequence"/>
</dbReference>
<evidence type="ECO:0000313" key="1">
    <source>
        <dbReference type="EMBL" id="BAM32860.1"/>
    </source>
</evidence>
<accession>A0AAI8MNN6</accession>
<dbReference type="AlphaFoldDB" id="A0AAI8MNN6"/>